<dbReference type="Proteomes" id="UP001234989">
    <property type="component" value="Chromosome 1"/>
</dbReference>
<organism evidence="1 2">
    <name type="scientific">Solanum verrucosum</name>
    <dbReference type="NCBI Taxonomy" id="315347"/>
    <lineage>
        <taxon>Eukaryota</taxon>
        <taxon>Viridiplantae</taxon>
        <taxon>Streptophyta</taxon>
        <taxon>Embryophyta</taxon>
        <taxon>Tracheophyta</taxon>
        <taxon>Spermatophyta</taxon>
        <taxon>Magnoliopsida</taxon>
        <taxon>eudicotyledons</taxon>
        <taxon>Gunneridae</taxon>
        <taxon>Pentapetalae</taxon>
        <taxon>asterids</taxon>
        <taxon>lamiids</taxon>
        <taxon>Solanales</taxon>
        <taxon>Solanaceae</taxon>
        <taxon>Solanoideae</taxon>
        <taxon>Solaneae</taxon>
        <taxon>Solanum</taxon>
    </lineage>
</organism>
<evidence type="ECO:0000313" key="1">
    <source>
        <dbReference type="EMBL" id="WMV08054.1"/>
    </source>
</evidence>
<dbReference type="PANTHER" id="PTHR11439">
    <property type="entry name" value="GAG-POL-RELATED RETROTRANSPOSON"/>
    <property type="match status" value="1"/>
</dbReference>
<dbReference type="AlphaFoldDB" id="A0AAF0PN78"/>
<proteinExistence type="predicted"/>
<keyword evidence="2" id="KW-1185">Reference proteome</keyword>
<dbReference type="EMBL" id="CP133612">
    <property type="protein sequence ID" value="WMV08054.1"/>
    <property type="molecule type" value="Genomic_DNA"/>
</dbReference>
<dbReference type="PANTHER" id="PTHR11439:SF463">
    <property type="entry name" value="REVERSE TRANSCRIPTASE TY1_COPIA-TYPE DOMAIN-CONTAINING PROTEIN"/>
    <property type="match status" value="1"/>
</dbReference>
<accession>A0AAF0PN78</accession>
<protein>
    <submittedName>
        <fullName evidence="1">Uncharacterized protein</fullName>
    </submittedName>
</protein>
<dbReference type="CDD" id="cd09272">
    <property type="entry name" value="RNase_HI_RT_Ty1"/>
    <property type="match status" value="1"/>
</dbReference>
<name>A0AAF0PN78_SOLVR</name>
<gene>
    <name evidence="1" type="ORF">MTR67_001439</name>
</gene>
<sequence>MAAPSASCQAIWLRKLLVDLQQEKIGPIEIFYGNKVAISMTKNPYFHNRTKHIDIYYQFIRDPVVGGIISLNFCGTNDQVDDVLTKFLLHNKHDFFRQQMRIFYFEERSCLD</sequence>
<reference evidence="1" key="1">
    <citation type="submission" date="2023-08" db="EMBL/GenBank/DDBJ databases">
        <title>A de novo genome assembly of Solanum verrucosum Schlechtendal, a Mexican diploid species geographically isolated from the other diploid A-genome species in potato relatives.</title>
        <authorList>
            <person name="Hosaka K."/>
        </authorList>
    </citation>
    <scope>NUCLEOTIDE SEQUENCE</scope>
    <source>
        <tissue evidence="1">Young leaves</tissue>
    </source>
</reference>
<evidence type="ECO:0000313" key="2">
    <source>
        <dbReference type="Proteomes" id="UP001234989"/>
    </source>
</evidence>